<dbReference type="GO" id="GO:0051536">
    <property type="term" value="F:iron-sulfur cluster binding"/>
    <property type="evidence" value="ECO:0007669"/>
    <property type="project" value="UniProtKB-KW"/>
</dbReference>
<evidence type="ECO:0000256" key="1">
    <source>
        <dbReference type="ARBA" id="ARBA00001966"/>
    </source>
</evidence>
<name>A0A3B0VH26_9ZZZZ</name>
<dbReference type="SFLD" id="SFLDG01082">
    <property type="entry name" value="B12-binding_domain_containing"/>
    <property type="match status" value="1"/>
</dbReference>
<evidence type="ECO:0000259" key="6">
    <source>
        <dbReference type="PROSITE" id="PS51918"/>
    </source>
</evidence>
<dbReference type="InterPro" id="IPR025288">
    <property type="entry name" value="DUF4080"/>
</dbReference>
<evidence type="ECO:0000256" key="4">
    <source>
        <dbReference type="ARBA" id="ARBA00023004"/>
    </source>
</evidence>
<organism evidence="7">
    <name type="scientific">hydrothermal vent metagenome</name>
    <dbReference type="NCBI Taxonomy" id="652676"/>
    <lineage>
        <taxon>unclassified sequences</taxon>
        <taxon>metagenomes</taxon>
        <taxon>ecological metagenomes</taxon>
    </lineage>
</organism>
<gene>
    <name evidence="7" type="ORF">MNBD_DELTA04-1674</name>
</gene>
<dbReference type="EMBL" id="UOEY01000058">
    <property type="protein sequence ID" value="VAW38282.1"/>
    <property type="molecule type" value="Genomic_DNA"/>
</dbReference>
<dbReference type="Gene3D" id="3.80.30.20">
    <property type="entry name" value="tm_1862 like domain"/>
    <property type="match status" value="1"/>
</dbReference>
<dbReference type="PANTHER" id="PTHR43409">
    <property type="entry name" value="ANAEROBIC MAGNESIUM-PROTOPORPHYRIN IX MONOMETHYL ESTER CYCLASE-RELATED"/>
    <property type="match status" value="1"/>
</dbReference>
<dbReference type="SMART" id="SM00729">
    <property type="entry name" value="Elp3"/>
    <property type="match status" value="1"/>
</dbReference>
<feature type="domain" description="Radical SAM core" evidence="6">
    <location>
        <begin position="186"/>
        <end position="416"/>
    </location>
</feature>
<dbReference type="InterPro" id="IPR051198">
    <property type="entry name" value="BchE-like"/>
</dbReference>
<dbReference type="InterPro" id="IPR007197">
    <property type="entry name" value="rSAM"/>
</dbReference>
<proteinExistence type="predicted"/>
<dbReference type="InterPro" id="IPR006638">
    <property type="entry name" value="Elp3/MiaA/NifB-like_rSAM"/>
</dbReference>
<accession>A0A3B0VH26</accession>
<keyword evidence="2" id="KW-0949">S-adenosyl-L-methionine</keyword>
<comment type="cofactor">
    <cofactor evidence="1">
        <name>[4Fe-4S] cluster</name>
        <dbReference type="ChEBI" id="CHEBI:49883"/>
    </cofactor>
</comment>
<keyword evidence="5" id="KW-0411">Iron-sulfur</keyword>
<evidence type="ECO:0000256" key="5">
    <source>
        <dbReference type="ARBA" id="ARBA00023014"/>
    </source>
</evidence>
<dbReference type="Pfam" id="PF13311">
    <property type="entry name" value="DUF4080"/>
    <property type="match status" value="1"/>
</dbReference>
<dbReference type="SFLD" id="SFLDS00029">
    <property type="entry name" value="Radical_SAM"/>
    <property type="match status" value="1"/>
</dbReference>
<dbReference type="InterPro" id="IPR023404">
    <property type="entry name" value="rSAM_horseshoe"/>
</dbReference>
<dbReference type="PANTHER" id="PTHR43409:SF16">
    <property type="entry name" value="SLR0320 PROTEIN"/>
    <property type="match status" value="1"/>
</dbReference>
<keyword evidence="3" id="KW-0479">Metal-binding</keyword>
<dbReference type="GO" id="GO:0046872">
    <property type="term" value="F:metal ion binding"/>
    <property type="evidence" value="ECO:0007669"/>
    <property type="project" value="UniProtKB-KW"/>
</dbReference>
<evidence type="ECO:0000256" key="3">
    <source>
        <dbReference type="ARBA" id="ARBA00022723"/>
    </source>
</evidence>
<dbReference type="CDD" id="cd01335">
    <property type="entry name" value="Radical_SAM"/>
    <property type="match status" value="1"/>
</dbReference>
<dbReference type="AlphaFoldDB" id="A0A3B0VH26"/>
<reference evidence="7" key="1">
    <citation type="submission" date="2018-06" db="EMBL/GenBank/DDBJ databases">
        <authorList>
            <person name="Zhirakovskaya E."/>
        </authorList>
    </citation>
    <scope>NUCLEOTIDE SEQUENCE</scope>
</reference>
<dbReference type="Pfam" id="PF04055">
    <property type="entry name" value="Radical_SAM"/>
    <property type="match status" value="1"/>
</dbReference>
<sequence>MPLPLRTGMIRVISRGPAPLNASVNPHAPQVKRLHYHLITLNCRYSHSCLALFYLRNALERHLPGCRVGMSQLTINDPYYDTLLRLSGNEAEALFFSVYIWNGTYVSRLVRDLARLRPDRPIILGGPQAPVLAGLTDGCTVIHGEIEGVDDSFYADLQQGRLRPAYRAVSGRPFHSPYRPQDFAGPLANRQIYYESSRGCPFFCSYCLSSVKHGVFHKEIETVRQELAAILEQRPVIIKFIDRTFNDDPHRALAIWRFLAARPVGTRFHFEIAPDRFTGEMFAFLETVPPDLFQFEIGIQSTDPETLAAVNRKMDVELAAANIRRLVRLDSIHLHVDLILGLPRDTVESFRRSFNRVFELEPHHIQMGQLKVLPETAIRNEAENFGIIYCEQPPYEVLATRWLDHRAIGHLHAFGECVEAFYNNRFFRSLWRYILNRREEPFLFFQALLATAREHGFFELARTPQLLTRILCELAAGRPDRELLLELLRYDWLRCGHRLPPRYLAPTPARDMRAEMRKKLPQNYAGLFTYRDRDEFLKQRSFLRLSGAALLELGLSSSGRTGTVCFLPEQTAGVIKHSRAVLL</sequence>
<evidence type="ECO:0000256" key="2">
    <source>
        <dbReference type="ARBA" id="ARBA00022691"/>
    </source>
</evidence>
<dbReference type="GO" id="GO:0003824">
    <property type="term" value="F:catalytic activity"/>
    <property type="evidence" value="ECO:0007669"/>
    <property type="project" value="InterPro"/>
</dbReference>
<dbReference type="GO" id="GO:0005829">
    <property type="term" value="C:cytosol"/>
    <property type="evidence" value="ECO:0007669"/>
    <property type="project" value="TreeGrafter"/>
</dbReference>
<dbReference type="InterPro" id="IPR058240">
    <property type="entry name" value="rSAM_sf"/>
</dbReference>
<protein>
    <submittedName>
        <fullName evidence="7">Fe-S oxidoreductase</fullName>
    </submittedName>
</protein>
<dbReference type="SUPFAM" id="SSF102114">
    <property type="entry name" value="Radical SAM enzymes"/>
    <property type="match status" value="1"/>
</dbReference>
<evidence type="ECO:0000313" key="7">
    <source>
        <dbReference type="EMBL" id="VAW38282.1"/>
    </source>
</evidence>
<keyword evidence="4" id="KW-0408">Iron</keyword>
<dbReference type="PROSITE" id="PS51918">
    <property type="entry name" value="RADICAL_SAM"/>
    <property type="match status" value="1"/>
</dbReference>